<evidence type="ECO:0000313" key="1">
    <source>
        <dbReference type="EMBL" id="MBS4100633.1"/>
    </source>
</evidence>
<proteinExistence type="predicted"/>
<dbReference type="EMBL" id="LR131273">
    <property type="protein sequence ID" value="VDR39057.1"/>
    <property type="molecule type" value="Genomic_DNA"/>
</dbReference>
<reference evidence="2 3" key="1">
    <citation type="submission" date="2018-12" db="EMBL/GenBank/DDBJ databases">
        <authorList>
            <consortium name="Pathogen Informatics"/>
        </authorList>
    </citation>
    <scope>NUCLEOTIDE SEQUENCE [LARGE SCALE GENOMIC DNA]</scope>
    <source>
        <strain evidence="2 3">NCTC10741</strain>
    </source>
</reference>
<organism evidence="2 3">
    <name type="scientific">Tsukamurella paurometabola</name>
    <name type="common">Corynebacterium paurometabolum</name>
    <dbReference type="NCBI Taxonomy" id="2061"/>
    <lineage>
        <taxon>Bacteria</taxon>
        <taxon>Bacillati</taxon>
        <taxon>Actinomycetota</taxon>
        <taxon>Actinomycetes</taxon>
        <taxon>Mycobacteriales</taxon>
        <taxon>Tsukamurellaceae</taxon>
        <taxon>Tsukamurella</taxon>
    </lineage>
</organism>
<dbReference type="RefSeq" id="WP_126196206.1">
    <property type="nucleotide sequence ID" value="NZ_CP085954.1"/>
</dbReference>
<dbReference type="Proteomes" id="UP000271626">
    <property type="component" value="Chromosome"/>
</dbReference>
<reference evidence="1 4" key="2">
    <citation type="submission" date="2021-04" db="EMBL/GenBank/DDBJ databases">
        <title>Whole genome sequence analysis of a thiophenic sulfur metabolizing bacteria.</title>
        <authorList>
            <person name="Akhtar N."/>
            <person name="Akram J."/>
            <person name="Aslam A."/>
        </authorList>
    </citation>
    <scope>NUCLEOTIDE SEQUENCE [LARGE SCALE GENOMIC DNA]</scope>
    <source>
        <strain evidence="1 4">3OW</strain>
    </source>
</reference>
<name>A0A3P8KRJ4_TSUPA</name>
<gene>
    <name evidence="1" type="ORF">KFZ73_05225</name>
    <name evidence="2" type="ORF">NCTC10741_02192</name>
</gene>
<evidence type="ECO:0000313" key="2">
    <source>
        <dbReference type="EMBL" id="VDR39057.1"/>
    </source>
</evidence>
<dbReference type="AlphaFoldDB" id="A0A3P8KRJ4"/>
<dbReference type="EMBL" id="JAGXOE010000007">
    <property type="protein sequence ID" value="MBS4100633.1"/>
    <property type="molecule type" value="Genomic_DNA"/>
</dbReference>
<accession>A0A3P8KRJ4</accession>
<evidence type="ECO:0000313" key="3">
    <source>
        <dbReference type="Proteomes" id="UP000271626"/>
    </source>
</evidence>
<dbReference type="Proteomes" id="UP000676853">
    <property type="component" value="Unassembled WGS sequence"/>
</dbReference>
<evidence type="ECO:0000313" key="4">
    <source>
        <dbReference type="Proteomes" id="UP000676853"/>
    </source>
</evidence>
<dbReference type="OrthoDB" id="4773813at2"/>
<keyword evidence="4" id="KW-1185">Reference proteome</keyword>
<protein>
    <submittedName>
        <fullName evidence="2">Uncharacterized protein</fullName>
    </submittedName>
</protein>
<sequence length="152" mass="15073">MDQLTDRPITSATRGARLARGAFGALAAAGLLLGAAGCGDDAKDTPAATVTLPASFPEADVPIVDGNLIDAGERQQGGVTVYNVTVQAGDGGFDTAKRKLTDAGYIALGAGAGAPDNATQSAQFSGRGYVVTVSSVQAGAVPNAVFYAVSKV</sequence>